<dbReference type="AlphaFoldDB" id="A0A653A658"/>
<dbReference type="PROSITE" id="PS51257">
    <property type="entry name" value="PROKAR_LIPOPROTEIN"/>
    <property type="match status" value="1"/>
</dbReference>
<organism evidence="1">
    <name type="scientific">uncultured Paludibacter sp</name>
    <dbReference type="NCBI Taxonomy" id="497635"/>
    <lineage>
        <taxon>Bacteria</taxon>
        <taxon>Pseudomonadati</taxon>
        <taxon>Bacteroidota</taxon>
        <taxon>Bacteroidia</taxon>
        <taxon>Bacteroidales</taxon>
        <taxon>Paludibacteraceae</taxon>
        <taxon>Paludibacter</taxon>
        <taxon>environmental samples</taxon>
    </lineage>
</organism>
<proteinExistence type="predicted"/>
<dbReference type="EMBL" id="UPXZ01000009">
    <property type="protein sequence ID" value="VBB43521.1"/>
    <property type="molecule type" value="Genomic_DNA"/>
</dbReference>
<name>A0A653A658_9BACT</name>
<evidence type="ECO:0008006" key="2">
    <source>
        <dbReference type="Google" id="ProtNLM"/>
    </source>
</evidence>
<accession>A0A653A658</accession>
<sequence length="214" mass="24167">MRSKIIFLSILTFAIFSCQKSGKPENFDYGTVNKDVYSNSFFHFQMSLPERWNVLSQKDADEQQQKGMEVVAGKSNEMKKAIKVSEINTANLLSAFQYPFEVAIGFNPSLIVVAEKVSQTPSIKSANDYLLQSRKVLEQTSISFDSINNQLFTESISGKMFSKMDVVIDGAESKVYQTYYCVLSEGFAISFILSYVNDEQKNILLNSVKSIKFN</sequence>
<evidence type="ECO:0000313" key="1">
    <source>
        <dbReference type="EMBL" id="VBB43521.1"/>
    </source>
</evidence>
<reference evidence="1" key="1">
    <citation type="submission" date="2018-07" db="EMBL/GenBank/DDBJ databases">
        <authorList>
            <consortium name="Genoscope - CEA"/>
            <person name="William W."/>
        </authorList>
    </citation>
    <scope>NUCLEOTIDE SEQUENCE</scope>
    <source>
        <strain evidence="1">IK1</strain>
    </source>
</reference>
<gene>
    <name evidence="1" type="ORF">TRIP_D170036</name>
</gene>
<protein>
    <recommendedName>
        <fullName evidence="2">Lipoprotein</fullName>
    </recommendedName>
</protein>